<dbReference type="InterPro" id="IPR036890">
    <property type="entry name" value="HATPase_C_sf"/>
</dbReference>
<dbReference type="GO" id="GO:0016301">
    <property type="term" value="F:kinase activity"/>
    <property type="evidence" value="ECO:0007669"/>
    <property type="project" value="UniProtKB-KW"/>
</dbReference>
<dbReference type="SUPFAM" id="SSF55874">
    <property type="entry name" value="ATPase domain of HSP90 chaperone/DNA topoisomerase II/histidine kinase"/>
    <property type="match status" value="1"/>
</dbReference>
<evidence type="ECO:0000313" key="3">
    <source>
        <dbReference type="Proteomes" id="UP000219573"/>
    </source>
</evidence>
<organism evidence="2 3">
    <name type="scientific">Orenia metallireducens</name>
    <dbReference type="NCBI Taxonomy" id="1413210"/>
    <lineage>
        <taxon>Bacteria</taxon>
        <taxon>Bacillati</taxon>
        <taxon>Bacillota</taxon>
        <taxon>Clostridia</taxon>
        <taxon>Halanaerobiales</taxon>
        <taxon>Halobacteroidaceae</taxon>
        <taxon>Orenia</taxon>
    </lineage>
</organism>
<dbReference type="OrthoDB" id="2595312at2"/>
<dbReference type="AlphaFoldDB" id="A0A285ID96"/>
<reference evidence="3" key="1">
    <citation type="submission" date="2017-09" db="EMBL/GenBank/DDBJ databases">
        <authorList>
            <person name="Varghese N."/>
            <person name="Submissions S."/>
        </authorList>
    </citation>
    <scope>NUCLEOTIDE SEQUENCE [LARGE SCALE GENOMIC DNA]</scope>
    <source>
        <strain evidence="3">MSL47</strain>
    </source>
</reference>
<protein>
    <submittedName>
        <fullName evidence="2">Anti-sigma regulatory factor (Ser/Thr protein kinase)</fullName>
    </submittedName>
</protein>
<dbReference type="EMBL" id="OBDZ01000040">
    <property type="protein sequence ID" value="SNY45945.1"/>
    <property type="molecule type" value="Genomic_DNA"/>
</dbReference>
<dbReference type="InterPro" id="IPR003594">
    <property type="entry name" value="HATPase_dom"/>
</dbReference>
<dbReference type="RefSeq" id="WP_097019459.1">
    <property type="nucleotide sequence ID" value="NZ_OBDZ01000040.1"/>
</dbReference>
<name>A0A285ID96_9FIRM</name>
<keyword evidence="3" id="KW-1185">Reference proteome</keyword>
<accession>A0A285ID96</accession>
<sequence>MSDLDNNHSIDCKKIISGEFLAKRPSKPLKVQLEKVDNKSLFSGVIELVSPIGIVLRSSVPLGKYKLKVFNNLEIIVKTVNLKESAPYQSFDIIKVIREKEERKKLSKEDFELLTYSSKELIAKLTEDLPKGNKELIREQLQLEVEKSELLDELEVADVFKYSQGKIKNLTGFGSITLSDDYLSSFIKRSIKDKRYTRETIIDESGERIYDLHALPMNCKSGGMIAIDVTDIINTEKKNKTRELEIYRDVIEAATNGKFKLIFKEEEINNELEKGNKLFTISLQEAKDIKASRARFKEELKRFNLTAKEKLHLTLALSEVTTNALKHGGTGELVVKNYDNNLRIITSDQGKGIDFKELPKAALMKNYSKSNSFSLGQGFSVMFMASDRLLLKTDCKGTIVILEKGLTKGGAVDE</sequence>
<keyword evidence="2" id="KW-0808">Transferase</keyword>
<evidence type="ECO:0000313" key="2">
    <source>
        <dbReference type="EMBL" id="SNY45945.1"/>
    </source>
</evidence>
<feature type="domain" description="Histidine kinase/HSP90-like ATPase" evidence="1">
    <location>
        <begin position="311"/>
        <end position="387"/>
    </location>
</feature>
<gene>
    <name evidence="2" type="ORF">SAMN06265827_1402</name>
</gene>
<dbReference type="Gene3D" id="3.30.565.10">
    <property type="entry name" value="Histidine kinase-like ATPase, C-terminal domain"/>
    <property type="match status" value="1"/>
</dbReference>
<evidence type="ECO:0000259" key="1">
    <source>
        <dbReference type="Pfam" id="PF02518"/>
    </source>
</evidence>
<dbReference type="Pfam" id="PF02518">
    <property type="entry name" value="HATPase_c"/>
    <property type="match status" value="1"/>
</dbReference>
<proteinExistence type="predicted"/>
<dbReference type="Proteomes" id="UP000219573">
    <property type="component" value="Unassembled WGS sequence"/>
</dbReference>
<keyword evidence="2" id="KW-0418">Kinase</keyword>